<dbReference type="KEGG" id="kvl:KVU_0220"/>
<dbReference type="Pfam" id="PF01042">
    <property type="entry name" value="Ribonuc_L-PSP"/>
    <property type="match status" value="1"/>
</dbReference>
<dbReference type="InterPro" id="IPR035959">
    <property type="entry name" value="RutC-like_sf"/>
</dbReference>
<dbReference type="eggNOG" id="COG0251">
    <property type="taxonomic scope" value="Bacteria"/>
</dbReference>
<evidence type="ECO:0000256" key="1">
    <source>
        <dbReference type="ARBA" id="ARBA00010552"/>
    </source>
</evidence>
<organism evidence="2 3">
    <name type="scientific">Ketogulonicigenium vulgare (strain WSH-001)</name>
    <dbReference type="NCBI Taxonomy" id="759362"/>
    <lineage>
        <taxon>Bacteria</taxon>
        <taxon>Pseudomonadati</taxon>
        <taxon>Pseudomonadota</taxon>
        <taxon>Alphaproteobacteria</taxon>
        <taxon>Rhodobacterales</taxon>
        <taxon>Roseobacteraceae</taxon>
        <taxon>Ketogulonicigenium</taxon>
    </lineage>
</organism>
<dbReference type="GO" id="GO:0005829">
    <property type="term" value="C:cytosol"/>
    <property type="evidence" value="ECO:0007669"/>
    <property type="project" value="TreeGrafter"/>
</dbReference>
<dbReference type="Gene3D" id="3.30.1330.40">
    <property type="entry name" value="RutC-like"/>
    <property type="match status" value="1"/>
</dbReference>
<dbReference type="Proteomes" id="UP000000692">
    <property type="component" value="Chromosome"/>
</dbReference>
<dbReference type="EMBL" id="CP002018">
    <property type="protein sequence ID" value="AEM40059.1"/>
    <property type="molecule type" value="Genomic_DNA"/>
</dbReference>
<reference evidence="2 3" key="1">
    <citation type="journal article" date="2011" name="J. Bacteriol.">
        <title>Complete genome sequence of the industrial strain Ketogulonicigenium vulgare WSH-001.</title>
        <authorList>
            <person name="Liu L."/>
            <person name="Li Y."/>
            <person name="Zhang J."/>
            <person name="Zhou Z."/>
            <person name="Liu J."/>
            <person name="Li X."/>
            <person name="Zhou J."/>
            <person name="Du G."/>
            <person name="Wang L."/>
            <person name="Chen J."/>
        </authorList>
    </citation>
    <scope>NUCLEOTIDE SEQUENCE [LARGE SCALE GENOMIC DNA]</scope>
    <source>
        <strain evidence="2 3">WSH-001</strain>
    </source>
</reference>
<comment type="similarity">
    <text evidence="1">Belongs to the RutC family.</text>
</comment>
<dbReference type="CDD" id="cd00448">
    <property type="entry name" value="YjgF_YER057c_UK114_family"/>
    <property type="match status" value="1"/>
</dbReference>
<evidence type="ECO:0000313" key="2">
    <source>
        <dbReference type="EMBL" id="AEM40059.1"/>
    </source>
</evidence>
<proteinExistence type="inferred from homology"/>
<protein>
    <submittedName>
        <fullName evidence="2">Endoribonuclease L-PSP</fullName>
    </submittedName>
</protein>
<keyword evidence="3" id="KW-1185">Reference proteome</keyword>
<evidence type="ECO:0000313" key="3">
    <source>
        <dbReference type="Proteomes" id="UP000000692"/>
    </source>
</evidence>
<dbReference type="GO" id="GO:0019239">
    <property type="term" value="F:deaminase activity"/>
    <property type="evidence" value="ECO:0007669"/>
    <property type="project" value="TreeGrafter"/>
</dbReference>
<dbReference type="PANTHER" id="PTHR11803">
    <property type="entry name" value="2-IMINOBUTANOATE/2-IMINOPROPANOATE DEAMINASE RIDA"/>
    <property type="match status" value="1"/>
</dbReference>
<sequence>MSIPLSKIRQIGDTYYLSGELGFVKDDQPVEGITAQTTLTLERIAVTLATVGLTPDDVVSAACYLTDPADFAAFNAAYAPFFPGEKPTRTTIVCTLVVASALVEITVIAQKKAA</sequence>
<accession>F9Y903</accession>
<dbReference type="PANTHER" id="PTHR11803:SF58">
    <property type="entry name" value="PROTEIN HMF1-RELATED"/>
    <property type="match status" value="1"/>
</dbReference>
<dbReference type="OrthoDB" id="9808943at2"/>
<gene>
    <name evidence="2" type="primary">yjgF</name>
    <name evidence="2" type="ordered locus">KVU_0220</name>
</gene>
<dbReference type="InterPro" id="IPR006175">
    <property type="entry name" value="YjgF/YER057c/UK114"/>
</dbReference>
<dbReference type="RefSeq" id="WP_013383485.1">
    <property type="nucleotide sequence ID" value="NC_017384.1"/>
</dbReference>
<dbReference type="HOGENOM" id="CLU_100715_7_3_5"/>
<name>F9Y903_KETVW</name>
<dbReference type="PATRIC" id="fig|759362.5.peg.232"/>
<dbReference type="SUPFAM" id="SSF55298">
    <property type="entry name" value="YjgF-like"/>
    <property type="match status" value="1"/>
</dbReference>
<dbReference type="AlphaFoldDB" id="F9Y903"/>